<organism evidence="2 3">
    <name type="scientific">Denticeps clupeoides</name>
    <name type="common">denticle herring</name>
    <dbReference type="NCBI Taxonomy" id="299321"/>
    <lineage>
        <taxon>Eukaryota</taxon>
        <taxon>Metazoa</taxon>
        <taxon>Chordata</taxon>
        <taxon>Craniata</taxon>
        <taxon>Vertebrata</taxon>
        <taxon>Euteleostomi</taxon>
        <taxon>Actinopterygii</taxon>
        <taxon>Neopterygii</taxon>
        <taxon>Teleostei</taxon>
        <taxon>Clupei</taxon>
        <taxon>Clupeiformes</taxon>
        <taxon>Denticipitoidei</taxon>
        <taxon>Denticipitidae</taxon>
        <taxon>Denticeps</taxon>
    </lineage>
</organism>
<dbReference type="Proteomes" id="UP000694580">
    <property type="component" value="Chromosome 18"/>
</dbReference>
<reference evidence="2 3" key="1">
    <citation type="submission" date="2020-06" db="EMBL/GenBank/DDBJ databases">
        <authorList>
            <consortium name="Wellcome Sanger Institute Data Sharing"/>
        </authorList>
    </citation>
    <scope>NUCLEOTIDE SEQUENCE [LARGE SCALE GENOMIC DNA]</scope>
</reference>
<sequence length="179" mass="19866">VTESSRRAAAILSRSSDLRHPLLVTLYCRTGHPPGGTADSVPCSIRPLLAGGLISGLYLAMNEKGQVFSCLCMSPRFFVDLNKDGTPRDSRRHQNSTHFLPRPVDPRPAGRQTHNRGTVPVTTDCKSLWIRASDKCCKCKKKKSFKTELNKLPGFSSRSRKGCKNLPLCQVWAVQLNLF</sequence>
<evidence type="ECO:0000256" key="1">
    <source>
        <dbReference type="SAM" id="MobiDB-lite"/>
    </source>
</evidence>
<proteinExistence type="predicted"/>
<accession>A0AAY4D8E4</accession>
<reference evidence="2" key="3">
    <citation type="submission" date="2025-09" db="UniProtKB">
        <authorList>
            <consortium name="Ensembl"/>
        </authorList>
    </citation>
    <scope>IDENTIFICATION</scope>
</reference>
<dbReference type="SUPFAM" id="SSF50353">
    <property type="entry name" value="Cytokine"/>
    <property type="match status" value="1"/>
</dbReference>
<evidence type="ECO:0000313" key="2">
    <source>
        <dbReference type="Ensembl" id="ENSDCDP00010041424.1"/>
    </source>
</evidence>
<dbReference type="InterPro" id="IPR008996">
    <property type="entry name" value="IL1/FGF"/>
</dbReference>
<name>A0AAY4D8E4_9TELE</name>
<evidence type="ECO:0000313" key="3">
    <source>
        <dbReference type="Proteomes" id="UP000694580"/>
    </source>
</evidence>
<dbReference type="Ensembl" id="ENSDCDT00010051398.1">
    <property type="protein sequence ID" value="ENSDCDP00010041424.1"/>
    <property type="gene ID" value="ENSDCDG00010026290.1"/>
</dbReference>
<dbReference type="Gene3D" id="2.80.10.50">
    <property type="match status" value="1"/>
</dbReference>
<dbReference type="AlphaFoldDB" id="A0AAY4D8E4"/>
<reference evidence="2" key="2">
    <citation type="submission" date="2025-08" db="UniProtKB">
        <authorList>
            <consortium name="Ensembl"/>
        </authorList>
    </citation>
    <scope>IDENTIFICATION</scope>
</reference>
<keyword evidence="3" id="KW-1185">Reference proteome</keyword>
<feature type="region of interest" description="Disordered" evidence="1">
    <location>
        <begin position="84"/>
        <end position="117"/>
    </location>
</feature>
<protein>
    <submittedName>
        <fullName evidence="2">Uncharacterized protein</fullName>
    </submittedName>
</protein>